<dbReference type="EMBL" id="RCHS01003233">
    <property type="protein sequence ID" value="RMX43259.1"/>
    <property type="molecule type" value="Genomic_DNA"/>
</dbReference>
<dbReference type="GO" id="GO:0007165">
    <property type="term" value="P:signal transduction"/>
    <property type="evidence" value="ECO:0007669"/>
    <property type="project" value="InterPro"/>
</dbReference>
<keyword evidence="4" id="KW-1185">Reference proteome</keyword>
<reference evidence="3 4" key="1">
    <citation type="journal article" date="2018" name="Sci. Rep.">
        <title>Comparative analysis of the Pocillopora damicornis genome highlights role of immune system in coral evolution.</title>
        <authorList>
            <person name="Cunning R."/>
            <person name="Bay R.A."/>
            <person name="Gillette P."/>
            <person name="Baker A.C."/>
            <person name="Traylor-Knowles N."/>
        </authorList>
    </citation>
    <scope>NUCLEOTIDE SEQUENCE [LARGE SCALE GENOMIC DNA]</scope>
    <source>
        <strain evidence="3">RSMAS</strain>
        <tissue evidence="3">Whole animal</tissue>
    </source>
</reference>
<dbReference type="OrthoDB" id="5988819at2759"/>
<feature type="domain" description="Death" evidence="2">
    <location>
        <begin position="23"/>
        <end position="107"/>
    </location>
</feature>
<proteinExistence type="predicted"/>
<dbReference type="PROSITE" id="PS50017">
    <property type="entry name" value="DEATH_DOMAIN"/>
    <property type="match status" value="1"/>
</dbReference>
<name>A0A3M6TPI3_POCDA</name>
<dbReference type="PANTHER" id="PTHR15077:SF9">
    <property type="entry name" value="C-TERMINAL OF ROC (COR) DOMAIN-CONTAINING PROTEIN"/>
    <property type="match status" value="1"/>
</dbReference>
<protein>
    <recommendedName>
        <fullName evidence="2">Death domain-containing protein</fullName>
    </recommendedName>
</protein>
<dbReference type="STRING" id="46731.A0A3M6TPI3"/>
<feature type="compositionally biased region" description="Basic residues" evidence="1">
    <location>
        <begin position="368"/>
        <end position="379"/>
    </location>
</feature>
<sequence length="406" mass="46569">MAQKLCHVESVVSLDPCHPLTESDVYERGLHEDIGTRWMELARKLGFQKSVIDSIKSDNPSEKERCVDLLVQWMEKEGRDEATAGKLAEALTDIGLKTLAEKLLGPLNGRRKIVIEITGTIKLNDNYEVMLGIDRYGKTIFFMWESEGKEFKTSLEELKNYVDASSCIAAETVEITGEMDSSAERANNGFTEEEQRISSQLEDLQGKLMDMVKSLEIPELKGDAFARTSKLDFIDKQSRTLQELYTEVTGMTRKACNCNHTLRRTFYDFAYHSLRSLHNDLSARLGDLESEKDGMTEEEKRNLKNLVSYRDGRESQIIQLERRWIRLFSPVDELKKSQTFPSQRLTQITAQNFRFNSDGAQLKDLKTKSKIPRIKKKKTQDKASCVLTSYKTDNDRNQDKDSMDKI</sequence>
<gene>
    <name evidence="3" type="ORF">pdam_00018564</name>
</gene>
<organism evidence="3 4">
    <name type="scientific">Pocillopora damicornis</name>
    <name type="common">Cauliflower coral</name>
    <name type="synonym">Millepora damicornis</name>
    <dbReference type="NCBI Taxonomy" id="46731"/>
    <lineage>
        <taxon>Eukaryota</taxon>
        <taxon>Metazoa</taxon>
        <taxon>Cnidaria</taxon>
        <taxon>Anthozoa</taxon>
        <taxon>Hexacorallia</taxon>
        <taxon>Scleractinia</taxon>
        <taxon>Astrocoeniina</taxon>
        <taxon>Pocilloporidae</taxon>
        <taxon>Pocillopora</taxon>
    </lineage>
</organism>
<evidence type="ECO:0000259" key="2">
    <source>
        <dbReference type="PROSITE" id="PS50017"/>
    </source>
</evidence>
<evidence type="ECO:0000313" key="4">
    <source>
        <dbReference type="Proteomes" id="UP000275408"/>
    </source>
</evidence>
<dbReference type="CDD" id="cd01670">
    <property type="entry name" value="Death"/>
    <property type="match status" value="1"/>
</dbReference>
<comment type="caution">
    <text evidence="3">The sequence shown here is derived from an EMBL/GenBank/DDBJ whole genome shotgun (WGS) entry which is preliminary data.</text>
</comment>
<dbReference type="InterPro" id="IPR016729">
    <property type="entry name" value="FADD"/>
</dbReference>
<accession>A0A3M6TPI3</accession>
<dbReference type="InterPro" id="IPR011029">
    <property type="entry name" value="DEATH-like_dom_sf"/>
</dbReference>
<evidence type="ECO:0000313" key="3">
    <source>
        <dbReference type="EMBL" id="RMX43259.1"/>
    </source>
</evidence>
<dbReference type="Proteomes" id="UP000275408">
    <property type="component" value="Unassembled WGS sequence"/>
</dbReference>
<dbReference type="SUPFAM" id="SSF47986">
    <property type="entry name" value="DEATH domain"/>
    <property type="match status" value="1"/>
</dbReference>
<dbReference type="SMART" id="SM00005">
    <property type="entry name" value="DEATH"/>
    <property type="match status" value="1"/>
</dbReference>
<evidence type="ECO:0000256" key="1">
    <source>
        <dbReference type="SAM" id="MobiDB-lite"/>
    </source>
</evidence>
<dbReference type="Gene3D" id="1.10.533.10">
    <property type="entry name" value="Death Domain, Fas"/>
    <property type="match status" value="1"/>
</dbReference>
<dbReference type="AlphaFoldDB" id="A0A3M6TPI3"/>
<dbReference type="InterPro" id="IPR000488">
    <property type="entry name" value="Death_dom"/>
</dbReference>
<dbReference type="PANTHER" id="PTHR15077">
    <property type="entry name" value="FAS-ASSOCIATING DEATH DOMAIN-CONTAINING PROTEIN FADD"/>
    <property type="match status" value="1"/>
</dbReference>
<feature type="compositionally biased region" description="Basic and acidic residues" evidence="1">
    <location>
        <begin position="392"/>
        <end position="406"/>
    </location>
</feature>
<dbReference type="Pfam" id="PF00531">
    <property type="entry name" value="Death"/>
    <property type="match status" value="1"/>
</dbReference>
<feature type="region of interest" description="Disordered" evidence="1">
    <location>
        <begin position="366"/>
        <end position="406"/>
    </location>
</feature>